<evidence type="ECO:0000256" key="8">
    <source>
        <dbReference type="ARBA" id="ARBA00042138"/>
    </source>
</evidence>
<evidence type="ECO:0000256" key="9">
    <source>
        <dbReference type="ARBA" id="ARBA00042732"/>
    </source>
</evidence>
<keyword evidence="4" id="KW-0267">Excision nuclease</keyword>
<protein>
    <recommendedName>
        <fullName evidence="7">Excinuclease cho</fullName>
    </recommendedName>
    <alternativeName>
        <fullName evidence="9">Endonuclease cho</fullName>
    </alternativeName>
    <alternativeName>
        <fullName evidence="8">UvrC homolog protein</fullName>
    </alternativeName>
</protein>
<keyword evidence="12" id="KW-1185">Reference proteome</keyword>
<keyword evidence="3" id="KW-0378">Hydrolase</keyword>
<keyword evidence="2" id="KW-0228">DNA excision</keyword>
<dbReference type="SUPFAM" id="SSF82771">
    <property type="entry name" value="GIY-YIG endonuclease"/>
    <property type="match status" value="1"/>
</dbReference>
<proteinExistence type="predicted"/>
<gene>
    <name evidence="11" type="ORF">ESY86_06830</name>
</gene>
<keyword evidence="6" id="KW-0742">SOS response</keyword>
<keyword evidence="1" id="KW-0227">DNA damage</keyword>
<dbReference type="SMART" id="SM00465">
    <property type="entry name" value="GIYc"/>
    <property type="match status" value="1"/>
</dbReference>
<reference evidence="11 12" key="1">
    <citation type="submission" date="2019-08" db="EMBL/GenBank/DDBJ databases">
        <title>Genomes of Subsaximicrobium wynnwilliamsii strains.</title>
        <authorList>
            <person name="Bowman J.P."/>
        </authorList>
    </citation>
    <scope>NUCLEOTIDE SEQUENCE [LARGE SCALE GENOMIC DNA]</scope>
    <source>
        <strain evidence="11 12">2-80-2</strain>
    </source>
</reference>
<evidence type="ECO:0000256" key="7">
    <source>
        <dbReference type="ARBA" id="ARBA00040756"/>
    </source>
</evidence>
<dbReference type="Gene3D" id="3.40.1440.10">
    <property type="entry name" value="GIY-YIG endonuclease"/>
    <property type="match status" value="1"/>
</dbReference>
<feature type="domain" description="GIY-YIG" evidence="10">
    <location>
        <begin position="177"/>
        <end position="252"/>
    </location>
</feature>
<dbReference type="Pfam" id="PF01541">
    <property type="entry name" value="GIY-YIG"/>
    <property type="match status" value="1"/>
</dbReference>
<name>A0A5C6ZMP2_9FLAO</name>
<organism evidence="11 12">
    <name type="scientific">Subsaximicrobium wynnwilliamsii</name>
    <dbReference type="NCBI Taxonomy" id="291179"/>
    <lineage>
        <taxon>Bacteria</taxon>
        <taxon>Pseudomonadati</taxon>
        <taxon>Bacteroidota</taxon>
        <taxon>Flavobacteriia</taxon>
        <taxon>Flavobacteriales</taxon>
        <taxon>Flavobacteriaceae</taxon>
        <taxon>Subsaximicrobium</taxon>
    </lineage>
</organism>
<dbReference type="GO" id="GO:0009380">
    <property type="term" value="C:excinuclease repair complex"/>
    <property type="evidence" value="ECO:0007669"/>
    <property type="project" value="TreeGrafter"/>
</dbReference>
<dbReference type="GO" id="GO:0006289">
    <property type="term" value="P:nucleotide-excision repair"/>
    <property type="evidence" value="ECO:0007669"/>
    <property type="project" value="InterPro"/>
</dbReference>
<dbReference type="PANTHER" id="PTHR30562:SF10">
    <property type="entry name" value="EXCINUCLEASE CHO"/>
    <property type="match status" value="1"/>
</dbReference>
<accession>A0A5C6ZMP2</accession>
<keyword evidence="11" id="KW-0540">Nuclease</keyword>
<dbReference type="RefSeq" id="WP_147085852.1">
    <property type="nucleotide sequence ID" value="NZ_VORM01000005.1"/>
</dbReference>
<keyword evidence="11" id="KW-0255">Endonuclease</keyword>
<dbReference type="AlphaFoldDB" id="A0A5C6ZMP2"/>
<dbReference type="InterPro" id="IPR035901">
    <property type="entry name" value="GIY-YIG_endonuc_sf"/>
</dbReference>
<dbReference type="CDD" id="cd10434">
    <property type="entry name" value="GIY-YIG_UvrC_Cho"/>
    <property type="match status" value="1"/>
</dbReference>
<dbReference type="PANTHER" id="PTHR30562">
    <property type="entry name" value="UVRC/OXIDOREDUCTASE"/>
    <property type="match status" value="1"/>
</dbReference>
<dbReference type="InterPro" id="IPR047296">
    <property type="entry name" value="GIY-YIG_UvrC_Cho"/>
</dbReference>
<evidence type="ECO:0000256" key="6">
    <source>
        <dbReference type="ARBA" id="ARBA00023236"/>
    </source>
</evidence>
<evidence type="ECO:0000256" key="1">
    <source>
        <dbReference type="ARBA" id="ARBA00022763"/>
    </source>
</evidence>
<dbReference type="InterPro" id="IPR000305">
    <property type="entry name" value="GIY-YIG_endonuc"/>
</dbReference>
<dbReference type="OrthoDB" id="9803913at2"/>
<keyword evidence="5" id="KW-0234">DNA repair</keyword>
<dbReference type="GO" id="GO:0016787">
    <property type="term" value="F:hydrolase activity"/>
    <property type="evidence" value="ECO:0007669"/>
    <property type="project" value="UniProtKB-KW"/>
</dbReference>
<evidence type="ECO:0000256" key="2">
    <source>
        <dbReference type="ARBA" id="ARBA00022769"/>
    </source>
</evidence>
<evidence type="ECO:0000256" key="4">
    <source>
        <dbReference type="ARBA" id="ARBA00022881"/>
    </source>
</evidence>
<evidence type="ECO:0000256" key="3">
    <source>
        <dbReference type="ARBA" id="ARBA00022801"/>
    </source>
</evidence>
<sequence>MTSIYIQTLSTGKKAEIPYRISLKNDEHPQAVRSFDFRPEVSVPKRIYEQHNLDRMALLAAPPFCDIADELIELLQEQALVFSEVRQFKLLKSQFKAIGYNFNVRPKFVWHRADKDTENAVELVLRDARNLCAQSLEYAEAFLEVMQQFLCNRNMDSPAPKPTAALTNRLDLSRYKMAAGVYYFLNPFEDVIYVGKAKNIRKRLQSHFSTASLSNINYAEVNAINVDYSGNDLMAQLMESANIKALKPIYNTQQVKDPAPYIINKGKTASGINKLQITRKEIVNNMPERYFNRTSVKQSLEQFCAEHQLCRKHCALERVKGPCSNHTKKHQACVCAGTESTEDYNTRFERAFEQFQNRKSRVIYKLKGRHTEEDAFIYMVNGIYEGYGFIDKTEIIANENDILGHLTPQTNNYDTSRILSDLSRKVKAEHIFSLP</sequence>
<dbReference type="PROSITE" id="PS50164">
    <property type="entry name" value="GIY_YIG"/>
    <property type="match status" value="1"/>
</dbReference>
<dbReference type="EMBL" id="VORO01000005">
    <property type="protein sequence ID" value="TXD89907.1"/>
    <property type="molecule type" value="Genomic_DNA"/>
</dbReference>
<dbReference type="Proteomes" id="UP000321578">
    <property type="component" value="Unassembled WGS sequence"/>
</dbReference>
<dbReference type="GO" id="GO:0004519">
    <property type="term" value="F:endonuclease activity"/>
    <property type="evidence" value="ECO:0007669"/>
    <property type="project" value="UniProtKB-KW"/>
</dbReference>
<evidence type="ECO:0000256" key="5">
    <source>
        <dbReference type="ARBA" id="ARBA00023204"/>
    </source>
</evidence>
<dbReference type="GO" id="GO:0009432">
    <property type="term" value="P:SOS response"/>
    <property type="evidence" value="ECO:0007669"/>
    <property type="project" value="UniProtKB-KW"/>
</dbReference>
<evidence type="ECO:0000313" key="12">
    <source>
        <dbReference type="Proteomes" id="UP000321578"/>
    </source>
</evidence>
<comment type="caution">
    <text evidence="11">The sequence shown here is derived from an EMBL/GenBank/DDBJ whole genome shotgun (WGS) entry which is preliminary data.</text>
</comment>
<dbReference type="InterPro" id="IPR050066">
    <property type="entry name" value="UvrABC_protein_C"/>
</dbReference>
<evidence type="ECO:0000259" key="10">
    <source>
        <dbReference type="PROSITE" id="PS50164"/>
    </source>
</evidence>
<evidence type="ECO:0000313" key="11">
    <source>
        <dbReference type="EMBL" id="TXD89907.1"/>
    </source>
</evidence>